<reference evidence="2 3" key="1">
    <citation type="submission" date="2018-09" db="EMBL/GenBank/DDBJ databases">
        <title>Genomic Encyclopedia of Type Strains, Phase III (KMG-III): the genomes of soil and plant-associated and newly described type strains.</title>
        <authorList>
            <person name="Whitman W."/>
        </authorList>
    </citation>
    <scope>NUCLEOTIDE SEQUENCE [LARGE SCALE GENOMIC DNA]</scope>
    <source>
        <strain evidence="2 3">CECT 7938</strain>
    </source>
</reference>
<dbReference type="PROSITE" id="PS51257">
    <property type="entry name" value="PROKAR_LIPOPROTEIN"/>
    <property type="match status" value="1"/>
</dbReference>
<feature type="signal peptide" evidence="1">
    <location>
        <begin position="1"/>
        <end position="29"/>
    </location>
</feature>
<proteinExistence type="predicted"/>
<dbReference type="AlphaFoldDB" id="A0A420BKC0"/>
<protein>
    <submittedName>
        <fullName evidence="2">Polysaccharide lyase-like protein</fullName>
    </submittedName>
</protein>
<dbReference type="Proteomes" id="UP000286246">
    <property type="component" value="Unassembled WGS sequence"/>
</dbReference>
<dbReference type="Gene3D" id="2.60.120.200">
    <property type="match status" value="1"/>
</dbReference>
<feature type="chain" id="PRO_5019025518" evidence="1">
    <location>
        <begin position="30"/>
        <end position="294"/>
    </location>
</feature>
<dbReference type="Pfam" id="PF14099">
    <property type="entry name" value="Polysacc_lyase"/>
    <property type="match status" value="1"/>
</dbReference>
<dbReference type="InterPro" id="IPR025975">
    <property type="entry name" value="Polysacc_lyase"/>
</dbReference>
<accession>A0A420BKC0</accession>
<evidence type="ECO:0000256" key="1">
    <source>
        <dbReference type="SAM" id="SignalP"/>
    </source>
</evidence>
<gene>
    <name evidence="2" type="ORF">DFQ12_2003</name>
</gene>
<keyword evidence="1" id="KW-0732">Signal</keyword>
<dbReference type="OrthoDB" id="6394136at2"/>
<organism evidence="2 3">
    <name type="scientific">Sphingobacterium detergens</name>
    <dbReference type="NCBI Taxonomy" id="1145106"/>
    <lineage>
        <taxon>Bacteria</taxon>
        <taxon>Pseudomonadati</taxon>
        <taxon>Bacteroidota</taxon>
        <taxon>Sphingobacteriia</taxon>
        <taxon>Sphingobacteriales</taxon>
        <taxon>Sphingobacteriaceae</taxon>
        <taxon>Sphingobacterium</taxon>
    </lineage>
</organism>
<evidence type="ECO:0000313" key="3">
    <source>
        <dbReference type="Proteomes" id="UP000286246"/>
    </source>
</evidence>
<name>A0A420BKC0_SPHD1</name>
<comment type="caution">
    <text evidence="2">The sequence shown here is derived from an EMBL/GenBank/DDBJ whole genome shotgun (WGS) entry which is preliminary data.</text>
</comment>
<dbReference type="RefSeq" id="WP_120258712.1">
    <property type="nucleotide sequence ID" value="NZ_RAPY01000001.1"/>
</dbReference>
<evidence type="ECO:0000313" key="2">
    <source>
        <dbReference type="EMBL" id="RKE57127.1"/>
    </source>
</evidence>
<dbReference type="EMBL" id="RAPY01000001">
    <property type="protein sequence ID" value="RKE57127.1"/>
    <property type="molecule type" value="Genomic_DNA"/>
</dbReference>
<sequence>MKNQFLNLNRLSKISLLLLVASSCSKSVATLDQSTATSKLSAHSHLTTVMDSATLLVDVNYESGTKNSGIPNLTTTHATADSAEYVVSSARTGNYAIAHKVVVGDSSYFSDNHWRSEAATAQLFDEGKYYNGDKRRFEASFLLKDWVPYTTAWAANGSIIFQGKQNGGGNPSWYLNVKRNTITFRLPYANIEPKIINDFRPYINQWIDIRIDAKMTTDTTGYYKVYCRLQGESEYTLKWEIANIATFNQAVTGPNPSGYLKWGLYLPASQPNSTPPEVPTRIIYHDDIKIYSLD</sequence>
<keyword evidence="3" id="KW-1185">Reference proteome</keyword>
<dbReference type="GO" id="GO:0016829">
    <property type="term" value="F:lyase activity"/>
    <property type="evidence" value="ECO:0007669"/>
    <property type="project" value="UniProtKB-KW"/>
</dbReference>
<keyword evidence="2" id="KW-0456">Lyase</keyword>